<dbReference type="InterPro" id="IPR005502">
    <property type="entry name" value="Ribosyl_crysJ1"/>
</dbReference>
<sequence length="289" mass="31381">MIGAIIGDVVGSVHEFLDAKHFDAELFVPESRVTDDSVLTVATADAILKSRFYTEKYQQYAREYQNCGYGPSFMDWAFTNSNYITPNFSWGNGSAMRVSPVGWAFNTLQAVMLEAQQSACITHAHPGGLAGAQAIAVAVFLARHGATKDEIKAVMTHWFQYDVELNLDELNETYKFDVSCQGTVPVAIACALQADSFEKVLRNGLYVGGDTDTLLACAAAVAEPLYGVPDDLRQKAEGVLGSYSQGLLGIVKDFEIKYGCGKSVKRSNKALQLVKMLVSMGQRFSGKAA</sequence>
<keyword evidence="1" id="KW-0460">Magnesium</keyword>
<feature type="binding site" evidence="1">
    <location>
        <position position="36"/>
    </location>
    <ligand>
        <name>Mg(2+)</name>
        <dbReference type="ChEBI" id="CHEBI:18420"/>
        <label>1</label>
    </ligand>
</feature>
<dbReference type="EMBL" id="JACHLI010000001">
    <property type="protein sequence ID" value="MBB4861635.1"/>
    <property type="molecule type" value="Genomic_DNA"/>
</dbReference>
<dbReference type="RefSeq" id="WP_184585889.1">
    <property type="nucleotide sequence ID" value="NZ_JACHLI010000001.1"/>
</dbReference>
<feature type="binding site" evidence="1">
    <location>
        <position position="210"/>
    </location>
    <ligand>
        <name>Mg(2+)</name>
        <dbReference type="ChEBI" id="CHEBI:18420"/>
        <label>1</label>
    </ligand>
</feature>
<dbReference type="PANTHER" id="PTHR16222">
    <property type="entry name" value="ADP-RIBOSYLGLYCOHYDROLASE"/>
    <property type="match status" value="1"/>
</dbReference>
<keyword evidence="1" id="KW-0479">Metal-binding</keyword>
<feature type="binding site" evidence="1">
    <location>
        <position position="34"/>
    </location>
    <ligand>
        <name>Mg(2+)</name>
        <dbReference type="ChEBI" id="CHEBI:18420"/>
        <label>1</label>
    </ligand>
</feature>
<dbReference type="InterPro" id="IPR036705">
    <property type="entry name" value="Ribosyl_crysJ1_sf"/>
</dbReference>
<evidence type="ECO:0000313" key="2">
    <source>
        <dbReference type="EMBL" id="MBB4861635.1"/>
    </source>
</evidence>
<evidence type="ECO:0000256" key="1">
    <source>
        <dbReference type="PIRSR" id="PIRSR605502-1"/>
    </source>
</evidence>
<feature type="binding site" evidence="1">
    <location>
        <position position="35"/>
    </location>
    <ligand>
        <name>Mg(2+)</name>
        <dbReference type="ChEBI" id="CHEBI:18420"/>
        <label>1</label>
    </ligand>
</feature>
<dbReference type="AlphaFoldDB" id="A0A7W7NZT3"/>
<feature type="binding site" evidence="1">
    <location>
        <position position="213"/>
    </location>
    <ligand>
        <name>Mg(2+)</name>
        <dbReference type="ChEBI" id="CHEBI:18420"/>
        <label>1</label>
    </ligand>
</feature>
<reference evidence="2 3" key="1">
    <citation type="submission" date="2020-08" db="EMBL/GenBank/DDBJ databases">
        <title>Functional genomics of gut bacteria from endangered species of beetles.</title>
        <authorList>
            <person name="Carlos-Shanley C."/>
        </authorList>
    </citation>
    <scope>NUCLEOTIDE SEQUENCE [LARGE SCALE GENOMIC DNA]</scope>
    <source>
        <strain evidence="2 3">S00179</strain>
    </source>
</reference>
<evidence type="ECO:0000313" key="3">
    <source>
        <dbReference type="Proteomes" id="UP000566995"/>
    </source>
</evidence>
<dbReference type="Pfam" id="PF03747">
    <property type="entry name" value="ADP_ribosyl_GH"/>
    <property type="match status" value="1"/>
</dbReference>
<accession>A0A7W7NZT3</accession>
<dbReference type="Gene3D" id="1.10.4080.10">
    <property type="entry name" value="ADP-ribosylation/Crystallin J1"/>
    <property type="match status" value="1"/>
</dbReference>
<gene>
    <name evidence="2" type="ORF">HNP46_000446</name>
</gene>
<comment type="caution">
    <text evidence="2">The sequence shown here is derived from an EMBL/GenBank/DDBJ whole genome shotgun (WGS) entry which is preliminary data.</text>
</comment>
<feature type="binding site" evidence="1">
    <location>
        <position position="212"/>
    </location>
    <ligand>
        <name>Mg(2+)</name>
        <dbReference type="ChEBI" id="CHEBI:18420"/>
        <label>1</label>
    </ligand>
</feature>
<keyword evidence="2" id="KW-0378">Hydrolase</keyword>
<dbReference type="SUPFAM" id="SSF101478">
    <property type="entry name" value="ADP-ribosylglycohydrolase"/>
    <property type="match status" value="1"/>
</dbReference>
<dbReference type="GO" id="GO:0046872">
    <property type="term" value="F:metal ion binding"/>
    <property type="evidence" value="ECO:0007669"/>
    <property type="project" value="UniProtKB-KW"/>
</dbReference>
<proteinExistence type="predicted"/>
<dbReference type="PANTHER" id="PTHR16222:SF12">
    <property type="entry name" value="ADP-RIBOSYLGLYCOHYDROLASE-RELATED"/>
    <property type="match status" value="1"/>
</dbReference>
<protein>
    <submittedName>
        <fullName evidence="2">ADP-ribosylglycohydrolase</fullName>
    </submittedName>
</protein>
<dbReference type="InterPro" id="IPR050792">
    <property type="entry name" value="ADP-ribosylglycohydrolase"/>
</dbReference>
<dbReference type="Proteomes" id="UP000566995">
    <property type="component" value="Unassembled WGS sequence"/>
</dbReference>
<comment type="cofactor">
    <cofactor evidence="1">
        <name>Mg(2+)</name>
        <dbReference type="ChEBI" id="CHEBI:18420"/>
    </cofactor>
    <text evidence="1">Binds 2 magnesium ions per subunit.</text>
</comment>
<organism evidence="2 3">
    <name type="scientific">Pseudomonas nitroreducens</name>
    <dbReference type="NCBI Taxonomy" id="46680"/>
    <lineage>
        <taxon>Bacteria</taxon>
        <taxon>Pseudomonadati</taxon>
        <taxon>Pseudomonadota</taxon>
        <taxon>Gammaproteobacteria</taxon>
        <taxon>Pseudomonadales</taxon>
        <taxon>Pseudomonadaceae</taxon>
        <taxon>Pseudomonas</taxon>
    </lineage>
</organism>
<dbReference type="GO" id="GO:0016787">
    <property type="term" value="F:hydrolase activity"/>
    <property type="evidence" value="ECO:0007669"/>
    <property type="project" value="UniProtKB-KW"/>
</dbReference>
<name>A0A7W7NZT3_PSENT</name>